<dbReference type="EMBL" id="JAHUTI010090555">
    <property type="protein sequence ID" value="MED6261702.1"/>
    <property type="molecule type" value="Genomic_DNA"/>
</dbReference>
<accession>A0ABU7CFG4</accession>
<comment type="caution">
    <text evidence="1">The sequence shown here is derived from an EMBL/GenBank/DDBJ whole genome shotgun (WGS) entry which is preliminary data.</text>
</comment>
<dbReference type="Proteomes" id="UP001345963">
    <property type="component" value="Unassembled WGS sequence"/>
</dbReference>
<protein>
    <submittedName>
        <fullName evidence="1">Uncharacterized protein</fullName>
    </submittedName>
</protein>
<gene>
    <name evidence="1" type="ORF">ATANTOWER_008689</name>
</gene>
<reference evidence="1 2" key="1">
    <citation type="submission" date="2021-07" db="EMBL/GenBank/DDBJ databases">
        <authorList>
            <person name="Palmer J.M."/>
        </authorList>
    </citation>
    <scope>NUCLEOTIDE SEQUENCE [LARGE SCALE GENOMIC DNA]</scope>
    <source>
        <strain evidence="1 2">AT_MEX2019</strain>
        <tissue evidence="1">Muscle</tissue>
    </source>
</reference>
<evidence type="ECO:0000313" key="2">
    <source>
        <dbReference type="Proteomes" id="UP001345963"/>
    </source>
</evidence>
<evidence type="ECO:0000313" key="1">
    <source>
        <dbReference type="EMBL" id="MED6261702.1"/>
    </source>
</evidence>
<proteinExistence type="predicted"/>
<sequence length="94" mass="10199">MTYLILHRKENFTGICLDSNQPKRSCGQKYNNSKIAALNLGYRNGGTEPCACTELNVSKHNCTGTLWPVLLRSTGLAVGGAAKWILPSTVNTES</sequence>
<keyword evidence="2" id="KW-1185">Reference proteome</keyword>
<organism evidence="1 2">
    <name type="scientific">Ataeniobius toweri</name>
    <dbReference type="NCBI Taxonomy" id="208326"/>
    <lineage>
        <taxon>Eukaryota</taxon>
        <taxon>Metazoa</taxon>
        <taxon>Chordata</taxon>
        <taxon>Craniata</taxon>
        <taxon>Vertebrata</taxon>
        <taxon>Euteleostomi</taxon>
        <taxon>Actinopterygii</taxon>
        <taxon>Neopterygii</taxon>
        <taxon>Teleostei</taxon>
        <taxon>Neoteleostei</taxon>
        <taxon>Acanthomorphata</taxon>
        <taxon>Ovalentaria</taxon>
        <taxon>Atherinomorphae</taxon>
        <taxon>Cyprinodontiformes</taxon>
        <taxon>Goodeidae</taxon>
        <taxon>Ataeniobius</taxon>
    </lineage>
</organism>
<name>A0ABU7CFG4_9TELE</name>